<evidence type="ECO:0000313" key="4">
    <source>
        <dbReference type="Proteomes" id="UP000183832"/>
    </source>
</evidence>
<name>A0A1J1IGT6_9DIPT</name>
<feature type="domain" description="GMP phosphodiesterase delta subunit" evidence="2">
    <location>
        <begin position="8"/>
        <end position="136"/>
    </location>
</feature>
<dbReference type="STRING" id="568069.A0A1J1IGT6"/>
<dbReference type="Pfam" id="PF05351">
    <property type="entry name" value="GMP_PDE_delta"/>
    <property type="match status" value="1"/>
</dbReference>
<organism evidence="3 4">
    <name type="scientific">Clunio marinus</name>
    <dbReference type="NCBI Taxonomy" id="568069"/>
    <lineage>
        <taxon>Eukaryota</taxon>
        <taxon>Metazoa</taxon>
        <taxon>Ecdysozoa</taxon>
        <taxon>Arthropoda</taxon>
        <taxon>Hexapoda</taxon>
        <taxon>Insecta</taxon>
        <taxon>Pterygota</taxon>
        <taxon>Neoptera</taxon>
        <taxon>Endopterygota</taxon>
        <taxon>Diptera</taxon>
        <taxon>Nematocera</taxon>
        <taxon>Chironomoidea</taxon>
        <taxon>Chironomidae</taxon>
        <taxon>Clunio</taxon>
    </lineage>
</organism>
<evidence type="ECO:0000256" key="1">
    <source>
        <dbReference type="ARBA" id="ARBA00008102"/>
    </source>
</evidence>
<reference evidence="3 4" key="1">
    <citation type="submission" date="2015-04" db="EMBL/GenBank/DDBJ databases">
        <authorList>
            <person name="Syromyatnikov M.Y."/>
            <person name="Popov V.N."/>
        </authorList>
    </citation>
    <scope>NUCLEOTIDE SEQUENCE [LARGE SCALE GENOMIC DNA]</scope>
</reference>
<gene>
    <name evidence="3" type="primary">putative Probable cGMP 3'</name>
    <name evidence="3" type="ORF">CLUMA_CG012164</name>
</gene>
<dbReference type="GO" id="GO:0005737">
    <property type="term" value="C:cytoplasm"/>
    <property type="evidence" value="ECO:0007669"/>
    <property type="project" value="TreeGrafter"/>
</dbReference>
<dbReference type="AlphaFoldDB" id="A0A1J1IGT6"/>
<dbReference type="PANTHER" id="PTHR12976:SF0">
    <property type="entry name" value="RETINAL ROD RHODOPSIN-SENSITIVE CGMP 3',5'-CYCLIC PHOSPHODIESTERASE SUBUNIT DELTA"/>
    <property type="match status" value="1"/>
</dbReference>
<dbReference type="InterPro" id="IPR037036">
    <property type="entry name" value="PDED_dom_sf"/>
</dbReference>
<dbReference type="EMBL" id="CVRI01000048">
    <property type="protein sequence ID" value="CRK98756.1"/>
    <property type="molecule type" value="Genomic_DNA"/>
</dbReference>
<dbReference type="Gene3D" id="2.70.50.40">
    <property type="entry name" value="GMP phosphodiesterase, delta subunit"/>
    <property type="match status" value="1"/>
</dbReference>
<keyword evidence="4" id="KW-1185">Reference proteome</keyword>
<comment type="similarity">
    <text evidence="1">Belongs to the PDE6D/unc-119 family.</text>
</comment>
<dbReference type="PANTHER" id="PTHR12976">
    <property type="entry name" value="RETINAL ROD RHODOPSIN-SENSITIVE CGMP 3',5'-CYCLIC PHOSPHODIESTERASE DELTA-SUBUNIT"/>
    <property type="match status" value="1"/>
</dbReference>
<dbReference type="InterPro" id="IPR014756">
    <property type="entry name" value="Ig_E-set"/>
</dbReference>
<dbReference type="SUPFAM" id="SSF81296">
    <property type="entry name" value="E set domains"/>
    <property type="match status" value="1"/>
</dbReference>
<proteinExistence type="inferred from homology"/>
<dbReference type="OrthoDB" id="10248777at2759"/>
<evidence type="ECO:0000313" key="3">
    <source>
        <dbReference type="EMBL" id="CRK98756.1"/>
    </source>
</evidence>
<protein>
    <submittedName>
        <fullName evidence="3">CLUMA_CG012164, isoform A</fullName>
    </submittedName>
</protein>
<dbReference type="Proteomes" id="UP000183832">
    <property type="component" value="Unassembled WGS sequence"/>
</dbReference>
<evidence type="ECO:0000259" key="2">
    <source>
        <dbReference type="Pfam" id="PF05351"/>
    </source>
</evidence>
<accession>A0A1J1IGT6</accession>
<sequence>MTSERAETILNGFQINWIKLTNADDGKIIWHEAKDFSDSKEMHEARVPTSILDVRAILREINFSSVEELKNFRIVQMAKFKGKLLEQWAFTMGGVKPCTTNSWISTIEAAPESQMMPAKVLNGNVTIETEFYDDEEKFATSIEIYLMTNMITLPPEQTLIIFVHNL</sequence>
<dbReference type="InterPro" id="IPR008015">
    <property type="entry name" value="PDED_dom"/>
</dbReference>